<feature type="transmembrane region" description="Helical" evidence="1">
    <location>
        <begin position="48"/>
        <end position="68"/>
    </location>
</feature>
<reference evidence="2 3" key="1">
    <citation type="journal article" date="2013" name="Genome Announc.">
        <title>Draft Genome Sequence of the Psychrophilic and Alkaliphilic Rhodonellum psychrophilum Strain GCM71T.</title>
        <authorList>
            <person name="Hauptmann A.L."/>
            <person name="Glaring M.A."/>
            <person name="Hallin P.F."/>
            <person name="Prieme A."/>
            <person name="Stougaard P."/>
        </authorList>
    </citation>
    <scope>NUCLEOTIDE SEQUENCE [LARGE SCALE GENOMIC DNA]</scope>
    <source>
        <strain evidence="2 3">GCM71</strain>
    </source>
</reference>
<dbReference type="Proteomes" id="UP000016843">
    <property type="component" value="Unassembled WGS sequence"/>
</dbReference>
<dbReference type="EMBL" id="AWXR01000045">
    <property type="protein sequence ID" value="ERM81636.1"/>
    <property type="molecule type" value="Genomic_DNA"/>
</dbReference>
<keyword evidence="1" id="KW-0812">Transmembrane</keyword>
<evidence type="ECO:0000256" key="1">
    <source>
        <dbReference type="SAM" id="Phobius"/>
    </source>
</evidence>
<gene>
    <name evidence="2" type="ORF">P872_19980</name>
</gene>
<keyword evidence="1" id="KW-1133">Transmembrane helix</keyword>
<accession>U5BYA8</accession>
<dbReference type="AlphaFoldDB" id="U5BYA8"/>
<sequence>MKLFFQCIGLPIKTMFFSGLFQPVLCIANAFQYFTCLIISPLLTYIDFTLSVSGIGFPIVWFSFNFNLNWKTIAYFGFNYWPQ</sequence>
<feature type="transmembrane region" description="Helical" evidence="1">
    <location>
        <begin position="20"/>
        <end position="42"/>
    </location>
</feature>
<keyword evidence="1" id="KW-0472">Membrane</keyword>
<keyword evidence="3" id="KW-1185">Reference proteome</keyword>
<comment type="caution">
    <text evidence="2">The sequence shown here is derived from an EMBL/GenBank/DDBJ whole genome shotgun (WGS) entry which is preliminary data.</text>
</comment>
<evidence type="ECO:0000313" key="2">
    <source>
        <dbReference type="EMBL" id="ERM81636.1"/>
    </source>
</evidence>
<protein>
    <submittedName>
        <fullName evidence="2">Uncharacterized protein</fullName>
    </submittedName>
</protein>
<proteinExistence type="predicted"/>
<name>U5BYA8_9BACT</name>
<evidence type="ECO:0000313" key="3">
    <source>
        <dbReference type="Proteomes" id="UP000016843"/>
    </source>
</evidence>
<organism evidence="2 3">
    <name type="scientific">Rhodonellum psychrophilum GCM71 = DSM 17998</name>
    <dbReference type="NCBI Taxonomy" id="1123057"/>
    <lineage>
        <taxon>Bacteria</taxon>
        <taxon>Pseudomonadati</taxon>
        <taxon>Bacteroidota</taxon>
        <taxon>Cytophagia</taxon>
        <taxon>Cytophagales</taxon>
        <taxon>Cytophagaceae</taxon>
        <taxon>Rhodonellum</taxon>
    </lineage>
</organism>